<dbReference type="SUPFAM" id="SSF56112">
    <property type="entry name" value="Protein kinase-like (PK-like)"/>
    <property type="match status" value="1"/>
</dbReference>
<dbReference type="InterPro" id="IPR001245">
    <property type="entry name" value="Ser-Thr/Tyr_kinase_cat_dom"/>
</dbReference>
<dbReference type="EMBL" id="KZ772689">
    <property type="protein sequence ID" value="PTQ44891.1"/>
    <property type="molecule type" value="Genomic_DNA"/>
</dbReference>
<evidence type="ECO:0000313" key="3">
    <source>
        <dbReference type="Proteomes" id="UP000244005"/>
    </source>
</evidence>
<reference evidence="3" key="1">
    <citation type="journal article" date="2017" name="Cell">
        <title>Insights into land plant evolution garnered from the Marchantia polymorpha genome.</title>
        <authorList>
            <person name="Bowman J.L."/>
            <person name="Kohchi T."/>
            <person name="Yamato K.T."/>
            <person name="Jenkins J."/>
            <person name="Shu S."/>
            <person name="Ishizaki K."/>
            <person name="Yamaoka S."/>
            <person name="Nishihama R."/>
            <person name="Nakamura Y."/>
            <person name="Berger F."/>
            <person name="Adam C."/>
            <person name="Aki S.S."/>
            <person name="Althoff F."/>
            <person name="Araki T."/>
            <person name="Arteaga-Vazquez M.A."/>
            <person name="Balasubrmanian S."/>
            <person name="Barry K."/>
            <person name="Bauer D."/>
            <person name="Boehm C.R."/>
            <person name="Briginshaw L."/>
            <person name="Caballero-Perez J."/>
            <person name="Catarino B."/>
            <person name="Chen F."/>
            <person name="Chiyoda S."/>
            <person name="Chovatia M."/>
            <person name="Davies K.M."/>
            <person name="Delmans M."/>
            <person name="Demura T."/>
            <person name="Dierschke T."/>
            <person name="Dolan L."/>
            <person name="Dorantes-Acosta A.E."/>
            <person name="Eklund D.M."/>
            <person name="Florent S.N."/>
            <person name="Flores-Sandoval E."/>
            <person name="Fujiyama A."/>
            <person name="Fukuzawa H."/>
            <person name="Galik B."/>
            <person name="Grimanelli D."/>
            <person name="Grimwood J."/>
            <person name="Grossniklaus U."/>
            <person name="Hamada T."/>
            <person name="Haseloff J."/>
            <person name="Hetherington A.J."/>
            <person name="Higo A."/>
            <person name="Hirakawa Y."/>
            <person name="Hundley H.N."/>
            <person name="Ikeda Y."/>
            <person name="Inoue K."/>
            <person name="Inoue S.I."/>
            <person name="Ishida S."/>
            <person name="Jia Q."/>
            <person name="Kakita M."/>
            <person name="Kanazawa T."/>
            <person name="Kawai Y."/>
            <person name="Kawashima T."/>
            <person name="Kennedy M."/>
            <person name="Kinose K."/>
            <person name="Kinoshita T."/>
            <person name="Kohara Y."/>
            <person name="Koide E."/>
            <person name="Komatsu K."/>
            <person name="Kopischke S."/>
            <person name="Kubo M."/>
            <person name="Kyozuka J."/>
            <person name="Lagercrantz U."/>
            <person name="Lin S.S."/>
            <person name="Lindquist E."/>
            <person name="Lipzen A.M."/>
            <person name="Lu C.W."/>
            <person name="De Luna E."/>
            <person name="Martienssen R.A."/>
            <person name="Minamino N."/>
            <person name="Mizutani M."/>
            <person name="Mizutani M."/>
            <person name="Mochizuki N."/>
            <person name="Monte I."/>
            <person name="Mosher R."/>
            <person name="Nagasaki H."/>
            <person name="Nakagami H."/>
            <person name="Naramoto S."/>
            <person name="Nishitani K."/>
            <person name="Ohtani M."/>
            <person name="Okamoto T."/>
            <person name="Okumura M."/>
            <person name="Phillips J."/>
            <person name="Pollak B."/>
            <person name="Reinders A."/>
            <person name="Rovekamp M."/>
            <person name="Sano R."/>
            <person name="Sawa S."/>
            <person name="Schmid M.W."/>
            <person name="Shirakawa M."/>
            <person name="Solano R."/>
            <person name="Spunde A."/>
            <person name="Suetsugu N."/>
            <person name="Sugano S."/>
            <person name="Sugiyama A."/>
            <person name="Sun R."/>
            <person name="Suzuki Y."/>
            <person name="Takenaka M."/>
            <person name="Takezawa D."/>
            <person name="Tomogane H."/>
            <person name="Tsuzuki M."/>
            <person name="Ueda T."/>
            <person name="Umeda M."/>
            <person name="Ward J.M."/>
            <person name="Watanabe Y."/>
            <person name="Yazaki K."/>
            <person name="Yokoyama R."/>
            <person name="Yoshitake Y."/>
            <person name="Yotsui I."/>
            <person name="Zachgo S."/>
            <person name="Schmutz J."/>
        </authorList>
    </citation>
    <scope>NUCLEOTIDE SEQUENCE [LARGE SCALE GENOMIC DNA]</scope>
    <source>
        <strain evidence="3">Tak-1</strain>
    </source>
</reference>
<dbReference type="Gene3D" id="3.30.200.20">
    <property type="entry name" value="Phosphorylase Kinase, domain 1"/>
    <property type="match status" value="1"/>
</dbReference>
<evidence type="ECO:0000313" key="2">
    <source>
        <dbReference type="EMBL" id="PTQ44891.1"/>
    </source>
</evidence>
<feature type="domain" description="Protein kinase" evidence="1">
    <location>
        <begin position="14"/>
        <end position="105"/>
    </location>
</feature>
<dbReference type="InterPro" id="IPR051681">
    <property type="entry name" value="Ser/Thr_Kinases-Pseudokinases"/>
</dbReference>
<dbReference type="PROSITE" id="PS50011">
    <property type="entry name" value="PROTEIN_KINASE_DOM"/>
    <property type="match status" value="1"/>
</dbReference>
<dbReference type="OrthoDB" id="339325at2759"/>
<proteinExistence type="predicted"/>
<dbReference type="GO" id="GO:0005524">
    <property type="term" value="F:ATP binding"/>
    <property type="evidence" value="ECO:0007669"/>
    <property type="project" value="InterPro"/>
</dbReference>
<dbReference type="OMA" id="WLICVWH"/>
<dbReference type="PANTHER" id="PTHR44329:SF148">
    <property type="entry name" value="ATMRK SERINE_THREONINE PROTEIN KINASE-LIKE"/>
    <property type="match status" value="1"/>
</dbReference>
<accession>A0A2R6XFM8</accession>
<dbReference type="PANTHER" id="PTHR44329">
    <property type="entry name" value="SERINE/THREONINE-PROTEIN KINASE TNNI3K-RELATED"/>
    <property type="match status" value="1"/>
</dbReference>
<dbReference type="AlphaFoldDB" id="A0A2R6XFM8"/>
<dbReference type="GO" id="GO:0004672">
    <property type="term" value="F:protein kinase activity"/>
    <property type="evidence" value="ECO:0007669"/>
    <property type="project" value="InterPro"/>
</dbReference>
<gene>
    <name evidence="2" type="ORF">MARPO_0017s0016</name>
</gene>
<dbReference type="Pfam" id="PF07714">
    <property type="entry name" value="PK_Tyr_Ser-Thr"/>
    <property type="match status" value="1"/>
</dbReference>
<evidence type="ECO:0000259" key="1">
    <source>
        <dbReference type="PROSITE" id="PS50011"/>
    </source>
</evidence>
<name>A0A2R6XFM8_MARPO</name>
<dbReference type="InterPro" id="IPR011009">
    <property type="entry name" value="Kinase-like_dom_sf"/>
</dbReference>
<sequence length="105" mass="11814">MSWLICVWHCRGELVIGERRGGGSSGRLYRGQYLSQDIAIKIIELNVKNESGTLRSIPAVELLQMFKQEVSIMRLVRHKNLVQLIGACSCWPKLCIVTELMAGGR</sequence>
<keyword evidence="3" id="KW-1185">Reference proteome</keyword>
<organism evidence="2 3">
    <name type="scientific">Marchantia polymorpha</name>
    <name type="common">Common liverwort</name>
    <name type="synonym">Marchantia aquatica</name>
    <dbReference type="NCBI Taxonomy" id="3197"/>
    <lineage>
        <taxon>Eukaryota</taxon>
        <taxon>Viridiplantae</taxon>
        <taxon>Streptophyta</taxon>
        <taxon>Embryophyta</taxon>
        <taxon>Marchantiophyta</taxon>
        <taxon>Marchantiopsida</taxon>
        <taxon>Marchantiidae</taxon>
        <taxon>Marchantiales</taxon>
        <taxon>Marchantiaceae</taxon>
        <taxon>Marchantia</taxon>
    </lineage>
</organism>
<dbReference type="Proteomes" id="UP000244005">
    <property type="component" value="Unassembled WGS sequence"/>
</dbReference>
<protein>
    <recommendedName>
        <fullName evidence="1">Protein kinase domain-containing protein</fullName>
    </recommendedName>
</protein>
<dbReference type="InterPro" id="IPR000719">
    <property type="entry name" value="Prot_kinase_dom"/>
</dbReference>